<dbReference type="GO" id="GO:0016301">
    <property type="term" value="F:kinase activity"/>
    <property type="evidence" value="ECO:0007669"/>
    <property type="project" value="UniProtKB-KW"/>
</dbReference>
<dbReference type="Proteomes" id="UP000198723">
    <property type="component" value="Unassembled WGS sequence"/>
</dbReference>
<dbReference type="InterPro" id="IPR031475">
    <property type="entry name" value="NBD_C"/>
</dbReference>
<dbReference type="STRING" id="1138170.GA0061105_1369"/>
<gene>
    <name evidence="9" type="ORF">GA0061105_1369</name>
</gene>
<evidence type="ECO:0000256" key="3">
    <source>
        <dbReference type="ARBA" id="ARBA00022741"/>
    </source>
</evidence>
<evidence type="ECO:0000256" key="6">
    <source>
        <dbReference type="ARBA" id="ARBA00023277"/>
    </source>
</evidence>
<evidence type="ECO:0000259" key="8">
    <source>
        <dbReference type="Pfam" id="PF17042"/>
    </source>
</evidence>
<comment type="similarity">
    <text evidence="1">Belongs to the four-carbon acid sugar kinase family.</text>
</comment>
<organism evidence="9 10">
    <name type="scientific">Rhizobium aethiopicum</name>
    <dbReference type="NCBI Taxonomy" id="1138170"/>
    <lineage>
        <taxon>Bacteria</taxon>
        <taxon>Pseudomonadati</taxon>
        <taxon>Pseudomonadota</taxon>
        <taxon>Alphaproteobacteria</taxon>
        <taxon>Hyphomicrobiales</taxon>
        <taxon>Rhizobiaceae</taxon>
        <taxon>Rhizobium/Agrobacterium group</taxon>
        <taxon>Rhizobium</taxon>
    </lineage>
</organism>
<feature type="domain" description="Four-carbon acid sugar kinase nucleotide binding" evidence="8">
    <location>
        <begin position="238"/>
        <end position="387"/>
    </location>
</feature>
<dbReference type="Pfam" id="PF07005">
    <property type="entry name" value="SBD_N"/>
    <property type="match status" value="1"/>
</dbReference>
<reference evidence="9 10" key="1">
    <citation type="submission" date="2016-08" db="EMBL/GenBank/DDBJ databases">
        <authorList>
            <person name="Seilhamer J.J."/>
        </authorList>
    </citation>
    <scope>NUCLEOTIDE SEQUENCE [LARGE SCALE GENOMIC DNA]</scope>
    <source>
        <strain evidence="9 10">HBR26</strain>
    </source>
</reference>
<dbReference type="AlphaFoldDB" id="A0A1C3YCL2"/>
<evidence type="ECO:0000256" key="2">
    <source>
        <dbReference type="ARBA" id="ARBA00022679"/>
    </source>
</evidence>
<dbReference type="InterPro" id="IPR037051">
    <property type="entry name" value="4-carb_acid_sugar_kinase_N_sf"/>
</dbReference>
<evidence type="ECO:0000259" key="7">
    <source>
        <dbReference type="Pfam" id="PF07005"/>
    </source>
</evidence>
<feature type="domain" description="Four-carbon acid sugar kinase N-terminal" evidence="7">
    <location>
        <begin position="4"/>
        <end position="217"/>
    </location>
</feature>
<evidence type="ECO:0000256" key="5">
    <source>
        <dbReference type="ARBA" id="ARBA00022840"/>
    </source>
</evidence>
<dbReference type="Gene3D" id="3.40.980.20">
    <property type="entry name" value="Four-carbon acid sugar kinase, nucleotide binding domain"/>
    <property type="match status" value="1"/>
</dbReference>
<name>A0A1C3YCL2_9HYPH</name>
<dbReference type="InterPro" id="IPR042213">
    <property type="entry name" value="NBD_C_sf"/>
</dbReference>
<dbReference type="Gene3D" id="3.40.50.10840">
    <property type="entry name" value="Putative sugar-binding, N-terminal domain"/>
    <property type="match status" value="1"/>
</dbReference>
<keyword evidence="5" id="KW-0067">ATP-binding</keyword>
<protein>
    <submittedName>
        <fullName evidence="9">Uncharacterized conserved protein YgbK, DUF1537 family</fullName>
    </submittedName>
</protein>
<dbReference type="EMBL" id="FMAJ01000036">
    <property type="protein sequence ID" value="SCB62193.1"/>
    <property type="molecule type" value="Genomic_DNA"/>
</dbReference>
<dbReference type="Pfam" id="PF17042">
    <property type="entry name" value="NBD_C"/>
    <property type="match status" value="1"/>
</dbReference>
<sequence>MKVGILADDLTSATDGASPFVSMGHRCLVFTDYRRSSPENVAIISVNKASRAAPIKDAANRARQAAKSLASAELLYNTVDSTIRGHVGAEIAAALAASGRTTAIVAPAFPAGGRTTEGGRQLLHGVPLEETEFAKDPLHPIADSHLRSLFRDIPEAEIRHLGLAELRVLKSGELTADHRKLLIADATTQEDLARLVESAADPKSILWCGSPGLAIALADYVGRADDTTLLPLAAAINLFVVGSVNPLSREQCSRLMSTGTVRQIIIDAEVASRSADLAAENAAAQYRQSGTSGDVIITTSDRGTSADPRSIAIALGKAVRAIMEHYPVTGLFLTGGDTAESVLNELEIGSLNLLGEVEPGIPVGRTNGPHPVHIITKAGGFGSSNILLKSAELLRGLWLGDKK</sequence>
<keyword evidence="4" id="KW-0418">Kinase</keyword>
<proteinExistence type="inferred from homology"/>
<keyword evidence="2" id="KW-0808">Transferase</keyword>
<evidence type="ECO:0000256" key="1">
    <source>
        <dbReference type="ARBA" id="ARBA00005715"/>
    </source>
</evidence>
<evidence type="ECO:0000313" key="10">
    <source>
        <dbReference type="Proteomes" id="UP000198723"/>
    </source>
</evidence>
<keyword evidence="6" id="KW-0119">Carbohydrate metabolism</keyword>
<accession>A0A1C3YCL2</accession>
<evidence type="ECO:0000256" key="4">
    <source>
        <dbReference type="ARBA" id="ARBA00022777"/>
    </source>
</evidence>
<dbReference type="InterPro" id="IPR010737">
    <property type="entry name" value="4-carb_acid_sugar_kinase_N"/>
</dbReference>
<evidence type="ECO:0000313" key="9">
    <source>
        <dbReference type="EMBL" id="SCB62193.1"/>
    </source>
</evidence>
<dbReference type="GO" id="GO:0005524">
    <property type="term" value="F:ATP binding"/>
    <property type="evidence" value="ECO:0007669"/>
    <property type="project" value="UniProtKB-KW"/>
</dbReference>
<dbReference type="SUPFAM" id="SSF142764">
    <property type="entry name" value="YgbK-like"/>
    <property type="match status" value="1"/>
</dbReference>
<keyword evidence="3" id="KW-0547">Nucleotide-binding</keyword>